<dbReference type="InterPro" id="IPR000719">
    <property type="entry name" value="Prot_kinase_dom"/>
</dbReference>
<dbReference type="GO" id="GO:0005737">
    <property type="term" value="C:cytoplasm"/>
    <property type="evidence" value="ECO:0007669"/>
    <property type="project" value="TreeGrafter"/>
</dbReference>
<sequence>MKRWFNQIVSAVAYIHDKGKIHRDLKPSNIMFADEDHLKICDLGIVANRAIVDADTDQEEAKSRTFDRGTYMYMAPEQVFFGHVSSKVDIFALGLILTEMCVAMTKQEAEKV</sequence>
<keyword evidence="7" id="KW-1185">Reference proteome</keyword>
<dbReference type="EMBL" id="BTSX01000002">
    <property type="protein sequence ID" value="GMS86910.1"/>
    <property type="molecule type" value="Genomic_DNA"/>
</dbReference>
<dbReference type="PANTHER" id="PTHR11042">
    <property type="entry name" value="EUKARYOTIC TRANSLATION INITIATION FACTOR 2-ALPHA KINASE EIF2-ALPHA KINASE -RELATED"/>
    <property type="match status" value="1"/>
</dbReference>
<evidence type="ECO:0000256" key="1">
    <source>
        <dbReference type="ARBA" id="ARBA00022679"/>
    </source>
</evidence>
<dbReference type="InterPro" id="IPR050339">
    <property type="entry name" value="CC_SR_Kinase"/>
</dbReference>
<evidence type="ECO:0000259" key="5">
    <source>
        <dbReference type="PROSITE" id="PS50011"/>
    </source>
</evidence>
<name>A0AAV5T3I9_9BILA</name>
<protein>
    <recommendedName>
        <fullName evidence="5">Protein kinase domain-containing protein</fullName>
    </recommendedName>
</protein>
<dbReference type="GO" id="GO:0005524">
    <property type="term" value="F:ATP binding"/>
    <property type="evidence" value="ECO:0007669"/>
    <property type="project" value="UniProtKB-KW"/>
</dbReference>
<feature type="domain" description="Protein kinase" evidence="5">
    <location>
        <begin position="1"/>
        <end position="112"/>
    </location>
</feature>
<dbReference type="AlphaFoldDB" id="A0AAV5T3I9"/>
<dbReference type="Proteomes" id="UP001432027">
    <property type="component" value="Unassembled WGS sequence"/>
</dbReference>
<dbReference type="PROSITE" id="PS50011">
    <property type="entry name" value="PROTEIN_KINASE_DOM"/>
    <property type="match status" value="1"/>
</dbReference>
<keyword evidence="1" id="KW-0808">Transferase</keyword>
<evidence type="ECO:0000256" key="3">
    <source>
        <dbReference type="ARBA" id="ARBA00022777"/>
    </source>
</evidence>
<dbReference type="GO" id="GO:0004694">
    <property type="term" value="F:eukaryotic translation initiation factor 2alpha kinase activity"/>
    <property type="evidence" value="ECO:0007669"/>
    <property type="project" value="TreeGrafter"/>
</dbReference>
<evidence type="ECO:0000256" key="2">
    <source>
        <dbReference type="ARBA" id="ARBA00022741"/>
    </source>
</evidence>
<dbReference type="Pfam" id="PF00069">
    <property type="entry name" value="Pkinase"/>
    <property type="match status" value="1"/>
</dbReference>
<dbReference type="Gene3D" id="1.10.510.10">
    <property type="entry name" value="Transferase(Phosphotransferase) domain 1"/>
    <property type="match status" value="1"/>
</dbReference>
<accession>A0AAV5T3I9</accession>
<dbReference type="SUPFAM" id="SSF56112">
    <property type="entry name" value="Protein kinase-like (PK-like)"/>
    <property type="match status" value="1"/>
</dbReference>
<evidence type="ECO:0000313" key="6">
    <source>
        <dbReference type="EMBL" id="GMS86910.1"/>
    </source>
</evidence>
<keyword evidence="3" id="KW-0418">Kinase</keyword>
<comment type="caution">
    <text evidence="6">The sequence shown here is derived from an EMBL/GenBank/DDBJ whole genome shotgun (WGS) entry which is preliminary data.</text>
</comment>
<keyword evidence="2" id="KW-0547">Nucleotide-binding</keyword>
<dbReference type="InterPro" id="IPR011009">
    <property type="entry name" value="Kinase-like_dom_sf"/>
</dbReference>
<evidence type="ECO:0000313" key="7">
    <source>
        <dbReference type="Proteomes" id="UP001432027"/>
    </source>
</evidence>
<gene>
    <name evidence="6" type="ORF">PENTCL1PPCAC_9085</name>
</gene>
<dbReference type="GO" id="GO:0005634">
    <property type="term" value="C:nucleus"/>
    <property type="evidence" value="ECO:0007669"/>
    <property type="project" value="TreeGrafter"/>
</dbReference>
<feature type="non-terminal residue" evidence="6">
    <location>
        <position position="112"/>
    </location>
</feature>
<proteinExistence type="predicted"/>
<reference evidence="6" key="1">
    <citation type="submission" date="2023-10" db="EMBL/GenBank/DDBJ databases">
        <title>Genome assembly of Pristionchus species.</title>
        <authorList>
            <person name="Yoshida K."/>
            <person name="Sommer R.J."/>
        </authorList>
    </citation>
    <scope>NUCLEOTIDE SEQUENCE</scope>
    <source>
        <strain evidence="6">RS0144</strain>
    </source>
</reference>
<organism evidence="6 7">
    <name type="scientific">Pristionchus entomophagus</name>
    <dbReference type="NCBI Taxonomy" id="358040"/>
    <lineage>
        <taxon>Eukaryota</taxon>
        <taxon>Metazoa</taxon>
        <taxon>Ecdysozoa</taxon>
        <taxon>Nematoda</taxon>
        <taxon>Chromadorea</taxon>
        <taxon>Rhabditida</taxon>
        <taxon>Rhabditina</taxon>
        <taxon>Diplogasteromorpha</taxon>
        <taxon>Diplogasteroidea</taxon>
        <taxon>Neodiplogasteridae</taxon>
        <taxon>Pristionchus</taxon>
    </lineage>
</organism>
<keyword evidence="4" id="KW-0067">ATP-binding</keyword>
<evidence type="ECO:0000256" key="4">
    <source>
        <dbReference type="ARBA" id="ARBA00022840"/>
    </source>
</evidence>
<dbReference type="PANTHER" id="PTHR11042:SF91">
    <property type="entry name" value="EUKARYOTIC TRANSLATION INITIATION FACTOR 2-ALPHA KINASE"/>
    <property type="match status" value="1"/>
</dbReference>